<dbReference type="EMBL" id="JBBKAM010000002">
    <property type="protein sequence ID" value="MEJ8643359.1"/>
    <property type="molecule type" value="Genomic_DNA"/>
</dbReference>
<evidence type="ECO:0000313" key="2">
    <source>
        <dbReference type="Proteomes" id="UP001382904"/>
    </source>
</evidence>
<organism evidence="1 2">
    <name type="scientific">Streptomyces caledonius</name>
    <dbReference type="NCBI Taxonomy" id="3134107"/>
    <lineage>
        <taxon>Bacteria</taxon>
        <taxon>Bacillati</taxon>
        <taxon>Actinomycetota</taxon>
        <taxon>Actinomycetes</taxon>
        <taxon>Kitasatosporales</taxon>
        <taxon>Streptomycetaceae</taxon>
        <taxon>Streptomyces</taxon>
    </lineage>
</organism>
<evidence type="ECO:0000313" key="1">
    <source>
        <dbReference type="EMBL" id="MEJ8643359.1"/>
    </source>
</evidence>
<sequence>MSFRVHTRRVRDPELPLHRRYTALGSALVLYAPFGFRRTWLHLGMFGDLRRDAEALVRGVDALELSRDARTAELATFAARRRTEKREQHRRSPSAADTAWQRARRWYGPDGHRAAVGMVRLLWAAHSGPLPPVPGEDEAALVRLDSTVCAYVSSYLAGEGAPAPDRVARLRAHLPELRVLRARLQNARGRVRRPTTPIVCSRWPK</sequence>
<dbReference type="Proteomes" id="UP001382904">
    <property type="component" value="Unassembled WGS sequence"/>
</dbReference>
<protein>
    <submittedName>
        <fullName evidence="1">Uncharacterized protein</fullName>
    </submittedName>
</protein>
<gene>
    <name evidence="1" type="ORF">WKI68_22110</name>
</gene>
<proteinExistence type="predicted"/>
<keyword evidence="2" id="KW-1185">Reference proteome</keyword>
<name>A0ABU8U7S9_9ACTN</name>
<accession>A0ABU8U7S9</accession>
<comment type="caution">
    <text evidence="1">The sequence shown here is derived from an EMBL/GenBank/DDBJ whole genome shotgun (WGS) entry which is preliminary data.</text>
</comment>
<reference evidence="1 2" key="1">
    <citation type="submission" date="2024-03" db="EMBL/GenBank/DDBJ databases">
        <title>Novel Streptomyces species of biotechnological and ecological value are a feature of Machair soil.</title>
        <authorList>
            <person name="Prole J.R."/>
            <person name="Goodfellow M."/>
            <person name="Allenby N."/>
            <person name="Ward A.C."/>
        </authorList>
    </citation>
    <scope>NUCLEOTIDE SEQUENCE [LARGE SCALE GENOMIC DNA]</scope>
    <source>
        <strain evidence="1 2">MS1.HAVA.3</strain>
    </source>
</reference>